<evidence type="ECO:0000256" key="5">
    <source>
        <dbReference type="ARBA" id="ARBA00022771"/>
    </source>
</evidence>
<dbReference type="PROSITE" id="PS50157">
    <property type="entry name" value="ZINC_FINGER_C2H2_2"/>
    <property type="match status" value="3"/>
</dbReference>
<comment type="subcellular location">
    <subcellularLocation>
        <location evidence="1">Nucleus</location>
    </subcellularLocation>
</comment>
<evidence type="ECO:0000313" key="14">
    <source>
        <dbReference type="Proteomes" id="UP000749559"/>
    </source>
</evidence>
<dbReference type="SMART" id="SM00355">
    <property type="entry name" value="ZnF_C2H2"/>
    <property type="match status" value="3"/>
</dbReference>
<evidence type="ECO:0000259" key="12">
    <source>
        <dbReference type="PROSITE" id="PS50157"/>
    </source>
</evidence>
<evidence type="ECO:0000256" key="9">
    <source>
        <dbReference type="ARBA" id="ARBA00023163"/>
    </source>
</evidence>
<dbReference type="PANTHER" id="PTHR23235:SF142">
    <property type="entry name" value="ZINC FINGER PROTEIN 384"/>
    <property type="match status" value="1"/>
</dbReference>
<evidence type="ECO:0000256" key="10">
    <source>
        <dbReference type="ARBA" id="ARBA00023242"/>
    </source>
</evidence>
<dbReference type="InterPro" id="IPR013087">
    <property type="entry name" value="Znf_C2H2_type"/>
</dbReference>
<keyword evidence="10" id="KW-0539">Nucleus</keyword>
<evidence type="ECO:0000256" key="11">
    <source>
        <dbReference type="PROSITE-ProRule" id="PRU00042"/>
    </source>
</evidence>
<evidence type="ECO:0000256" key="6">
    <source>
        <dbReference type="ARBA" id="ARBA00022833"/>
    </source>
</evidence>
<dbReference type="Gene3D" id="3.30.160.60">
    <property type="entry name" value="Classic Zinc Finger"/>
    <property type="match status" value="3"/>
</dbReference>
<dbReference type="OrthoDB" id="427030at2759"/>
<dbReference type="GO" id="GO:0000981">
    <property type="term" value="F:DNA-binding transcription factor activity, RNA polymerase II-specific"/>
    <property type="evidence" value="ECO:0007669"/>
    <property type="project" value="TreeGrafter"/>
</dbReference>
<evidence type="ECO:0000256" key="8">
    <source>
        <dbReference type="ARBA" id="ARBA00023125"/>
    </source>
</evidence>
<keyword evidence="6" id="KW-0862">Zinc</keyword>
<dbReference type="PANTHER" id="PTHR23235">
    <property type="entry name" value="KRUEPPEL-LIKE TRANSCRIPTION FACTOR"/>
    <property type="match status" value="1"/>
</dbReference>
<evidence type="ECO:0000256" key="1">
    <source>
        <dbReference type="ARBA" id="ARBA00004123"/>
    </source>
</evidence>
<keyword evidence="8" id="KW-0238">DNA-binding</keyword>
<dbReference type="FunFam" id="3.30.160.60:FF:000045">
    <property type="entry name" value="ZFP69 zinc finger protein B"/>
    <property type="match status" value="1"/>
</dbReference>
<name>A0A8S4NNV4_OWEFU</name>
<dbReference type="GO" id="GO:0000978">
    <property type="term" value="F:RNA polymerase II cis-regulatory region sequence-specific DNA binding"/>
    <property type="evidence" value="ECO:0007669"/>
    <property type="project" value="TreeGrafter"/>
</dbReference>
<evidence type="ECO:0000256" key="2">
    <source>
        <dbReference type="ARBA" id="ARBA00006991"/>
    </source>
</evidence>
<dbReference type="GO" id="GO:0005634">
    <property type="term" value="C:nucleus"/>
    <property type="evidence" value="ECO:0007669"/>
    <property type="project" value="UniProtKB-SubCell"/>
</dbReference>
<organism evidence="13 14">
    <name type="scientific">Owenia fusiformis</name>
    <name type="common">Polychaete worm</name>
    <dbReference type="NCBI Taxonomy" id="6347"/>
    <lineage>
        <taxon>Eukaryota</taxon>
        <taxon>Metazoa</taxon>
        <taxon>Spiralia</taxon>
        <taxon>Lophotrochozoa</taxon>
        <taxon>Annelida</taxon>
        <taxon>Polychaeta</taxon>
        <taxon>Sedentaria</taxon>
        <taxon>Canalipalpata</taxon>
        <taxon>Sabellida</taxon>
        <taxon>Oweniida</taxon>
        <taxon>Oweniidae</taxon>
        <taxon>Owenia</taxon>
    </lineage>
</organism>
<reference evidence="13" key="1">
    <citation type="submission" date="2022-03" db="EMBL/GenBank/DDBJ databases">
        <authorList>
            <person name="Martin C."/>
        </authorList>
    </citation>
    <scope>NUCLEOTIDE SEQUENCE</scope>
</reference>
<dbReference type="Proteomes" id="UP000749559">
    <property type="component" value="Unassembled WGS sequence"/>
</dbReference>
<accession>A0A8S4NNV4</accession>
<dbReference type="EMBL" id="CAIIXF020000004">
    <property type="protein sequence ID" value="CAH1782389.1"/>
    <property type="molecule type" value="Genomic_DNA"/>
</dbReference>
<evidence type="ECO:0000313" key="13">
    <source>
        <dbReference type="EMBL" id="CAH1782389.1"/>
    </source>
</evidence>
<protein>
    <recommendedName>
        <fullName evidence="12">C2H2-type domain-containing protein</fullName>
    </recommendedName>
</protein>
<comment type="similarity">
    <text evidence="2">Belongs to the krueppel C2H2-type zinc-finger protein family.</text>
</comment>
<keyword evidence="4" id="KW-0677">Repeat</keyword>
<feature type="domain" description="C2H2-type" evidence="12">
    <location>
        <begin position="68"/>
        <end position="95"/>
    </location>
</feature>
<dbReference type="GO" id="GO:0008270">
    <property type="term" value="F:zinc ion binding"/>
    <property type="evidence" value="ECO:0007669"/>
    <property type="project" value="UniProtKB-KW"/>
</dbReference>
<evidence type="ECO:0000256" key="4">
    <source>
        <dbReference type="ARBA" id="ARBA00022737"/>
    </source>
</evidence>
<dbReference type="FunFam" id="3.30.160.60:FF:000608">
    <property type="entry name" value="zinc finger protein 286A isoform X1"/>
    <property type="match status" value="1"/>
</dbReference>
<dbReference type="PROSITE" id="PS00028">
    <property type="entry name" value="ZINC_FINGER_C2H2_1"/>
    <property type="match status" value="3"/>
</dbReference>
<proteinExistence type="inferred from homology"/>
<keyword evidence="5 11" id="KW-0863">Zinc-finger</keyword>
<comment type="caution">
    <text evidence="13">The sequence shown here is derived from an EMBL/GenBank/DDBJ whole genome shotgun (WGS) entry which is preliminary data.</text>
</comment>
<feature type="domain" description="C2H2-type" evidence="12">
    <location>
        <begin position="40"/>
        <end position="67"/>
    </location>
</feature>
<feature type="domain" description="C2H2-type" evidence="12">
    <location>
        <begin position="96"/>
        <end position="119"/>
    </location>
</feature>
<dbReference type="SUPFAM" id="SSF57667">
    <property type="entry name" value="beta-beta-alpha zinc fingers"/>
    <property type="match status" value="2"/>
</dbReference>
<evidence type="ECO:0000256" key="7">
    <source>
        <dbReference type="ARBA" id="ARBA00023015"/>
    </source>
</evidence>
<keyword evidence="9" id="KW-0804">Transcription</keyword>
<keyword evidence="7" id="KW-0805">Transcription regulation</keyword>
<sequence>MGHAVGGMDFADDVTSMNNETSGRNIVGFQRPPSGHNEEHICDICYKMFKWRSKLVEHYRIHTGEKNFKCNVCFKTFMHKSYLTKHFKIHTGEKNIKCHICSKTFMHKSYLTKHSKIHT</sequence>
<evidence type="ECO:0000256" key="3">
    <source>
        <dbReference type="ARBA" id="ARBA00022723"/>
    </source>
</evidence>
<dbReference type="InterPro" id="IPR036236">
    <property type="entry name" value="Znf_C2H2_sf"/>
</dbReference>
<gene>
    <name evidence="13" type="ORF">OFUS_LOCUS8846</name>
</gene>
<dbReference type="FunFam" id="3.30.160.60:FF:000446">
    <property type="entry name" value="Zinc finger protein"/>
    <property type="match status" value="1"/>
</dbReference>
<dbReference type="Pfam" id="PF00096">
    <property type="entry name" value="zf-C2H2"/>
    <property type="match status" value="3"/>
</dbReference>
<keyword evidence="3" id="KW-0479">Metal-binding</keyword>
<keyword evidence="14" id="KW-1185">Reference proteome</keyword>
<dbReference type="AlphaFoldDB" id="A0A8S4NNV4"/>